<dbReference type="AlphaFoldDB" id="A0AAF0QHT0"/>
<keyword evidence="3" id="KW-1185">Reference proteome</keyword>
<sequence length="95" mass="10875">IVKVINEGKCCNFSLNLIIEGLQQLKKHTNVKVEHCFREANEVADHLVKLAVNSHNESLYNSYHQLLVGAKGPFQLDKNQMPSIRTKYDEAIFFC</sequence>
<accession>A0AAF0QHT0</accession>
<dbReference type="Pfam" id="PF13456">
    <property type="entry name" value="RVT_3"/>
    <property type="match status" value="1"/>
</dbReference>
<evidence type="ECO:0000259" key="1">
    <source>
        <dbReference type="Pfam" id="PF13456"/>
    </source>
</evidence>
<name>A0AAF0QHT0_SOLVR</name>
<protein>
    <recommendedName>
        <fullName evidence="1">RNase H type-1 domain-containing protein</fullName>
    </recommendedName>
</protein>
<dbReference type="InterPro" id="IPR002156">
    <property type="entry name" value="RNaseH_domain"/>
</dbReference>
<dbReference type="GO" id="GO:0004523">
    <property type="term" value="F:RNA-DNA hybrid ribonuclease activity"/>
    <property type="evidence" value="ECO:0007669"/>
    <property type="project" value="InterPro"/>
</dbReference>
<evidence type="ECO:0000313" key="3">
    <source>
        <dbReference type="Proteomes" id="UP001234989"/>
    </source>
</evidence>
<feature type="non-terminal residue" evidence="2">
    <location>
        <position position="1"/>
    </location>
</feature>
<dbReference type="InterPro" id="IPR036397">
    <property type="entry name" value="RNaseH_sf"/>
</dbReference>
<dbReference type="Proteomes" id="UP001234989">
    <property type="component" value="Chromosome 4"/>
</dbReference>
<dbReference type="Gene3D" id="3.30.420.10">
    <property type="entry name" value="Ribonuclease H-like superfamily/Ribonuclease H"/>
    <property type="match status" value="1"/>
</dbReference>
<reference evidence="2" key="1">
    <citation type="submission" date="2023-08" db="EMBL/GenBank/DDBJ databases">
        <title>A de novo genome assembly of Solanum verrucosum Schlechtendal, a Mexican diploid species geographically isolated from the other diploid A-genome species in potato relatives.</title>
        <authorList>
            <person name="Hosaka K."/>
        </authorList>
    </citation>
    <scope>NUCLEOTIDE SEQUENCE</scope>
    <source>
        <tissue evidence="2">Young leaves</tissue>
    </source>
</reference>
<evidence type="ECO:0000313" key="2">
    <source>
        <dbReference type="EMBL" id="WMV22743.1"/>
    </source>
</evidence>
<feature type="domain" description="RNase H type-1" evidence="1">
    <location>
        <begin position="1"/>
        <end position="51"/>
    </location>
</feature>
<organism evidence="2 3">
    <name type="scientific">Solanum verrucosum</name>
    <dbReference type="NCBI Taxonomy" id="315347"/>
    <lineage>
        <taxon>Eukaryota</taxon>
        <taxon>Viridiplantae</taxon>
        <taxon>Streptophyta</taxon>
        <taxon>Embryophyta</taxon>
        <taxon>Tracheophyta</taxon>
        <taxon>Spermatophyta</taxon>
        <taxon>Magnoliopsida</taxon>
        <taxon>eudicotyledons</taxon>
        <taxon>Gunneridae</taxon>
        <taxon>Pentapetalae</taxon>
        <taxon>asterids</taxon>
        <taxon>lamiids</taxon>
        <taxon>Solanales</taxon>
        <taxon>Solanaceae</taxon>
        <taxon>Solanoideae</taxon>
        <taxon>Solaneae</taxon>
        <taxon>Solanum</taxon>
    </lineage>
</organism>
<gene>
    <name evidence="2" type="ORF">MTR67_016128</name>
</gene>
<dbReference type="EMBL" id="CP133615">
    <property type="protein sequence ID" value="WMV22743.1"/>
    <property type="molecule type" value="Genomic_DNA"/>
</dbReference>
<dbReference type="GO" id="GO:0003676">
    <property type="term" value="F:nucleic acid binding"/>
    <property type="evidence" value="ECO:0007669"/>
    <property type="project" value="InterPro"/>
</dbReference>
<proteinExistence type="predicted"/>